<dbReference type="AlphaFoldDB" id="A0A2P8CWD5"/>
<dbReference type="EMBL" id="PYGD01000012">
    <property type="protein sequence ID" value="PSK89257.1"/>
    <property type="molecule type" value="Genomic_DNA"/>
</dbReference>
<dbReference type="PROSITE" id="PS51257">
    <property type="entry name" value="PROKAR_LIPOPROTEIN"/>
    <property type="match status" value="1"/>
</dbReference>
<protein>
    <submittedName>
        <fullName evidence="1">Uncharacterized protein DUF4292</fullName>
    </submittedName>
</protein>
<organism evidence="1 2">
    <name type="scientific">Taibaiella chishuiensis</name>
    <dbReference type="NCBI Taxonomy" id="1434707"/>
    <lineage>
        <taxon>Bacteria</taxon>
        <taxon>Pseudomonadati</taxon>
        <taxon>Bacteroidota</taxon>
        <taxon>Chitinophagia</taxon>
        <taxon>Chitinophagales</taxon>
        <taxon>Chitinophagaceae</taxon>
        <taxon>Taibaiella</taxon>
    </lineage>
</organism>
<proteinExistence type="predicted"/>
<keyword evidence="2" id="KW-1185">Reference proteome</keyword>
<dbReference type="OrthoDB" id="849114at2"/>
<comment type="caution">
    <text evidence="1">The sequence shown here is derived from an EMBL/GenBank/DDBJ whole genome shotgun (WGS) entry which is preliminary data.</text>
</comment>
<dbReference type="RefSeq" id="WP_106524911.1">
    <property type="nucleotide sequence ID" value="NZ_PYGD01000012.1"/>
</dbReference>
<dbReference type="InterPro" id="IPR025634">
    <property type="entry name" value="DUF4292"/>
</dbReference>
<sequence length="269" mass="30543">MYKHLKKANSNWVAAGLLAVACFILPACKTSKKITETEPRKIEQQGMKPEAYLEQQIQYSSFSGKAQMHFENKDQNQDFSGNIRMQKGKTIWASVVALGIAEVARASITPDSLRAIVRIGKKAYALSYEEGLQLIQAQVEFPVLQNLMIGNPLISDVPVKSHQEKDSLILLTLVKDDFNEVLTYNKQTGMLQHLELRSDKRDFTCTIRYEKYGPITNKQPFAFNRYIVINNKGQEVKLDMEFSKAELDVPVDVSFSIPDSYTRMSIPKK</sequence>
<accession>A0A2P8CWD5</accession>
<evidence type="ECO:0000313" key="1">
    <source>
        <dbReference type="EMBL" id="PSK89257.1"/>
    </source>
</evidence>
<dbReference type="Proteomes" id="UP000240572">
    <property type="component" value="Unassembled WGS sequence"/>
</dbReference>
<name>A0A2P8CWD5_9BACT</name>
<dbReference type="Pfam" id="PF14125">
    <property type="entry name" value="DUF4292"/>
    <property type="match status" value="1"/>
</dbReference>
<reference evidence="1 2" key="1">
    <citation type="submission" date="2018-03" db="EMBL/GenBank/DDBJ databases">
        <title>Genomic Encyclopedia of Type Strains, Phase III (KMG-III): the genomes of soil and plant-associated and newly described type strains.</title>
        <authorList>
            <person name="Whitman W."/>
        </authorList>
    </citation>
    <scope>NUCLEOTIDE SEQUENCE [LARGE SCALE GENOMIC DNA]</scope>
    <source>
        <strain evidence="1 2">CGMCC 1.12700</strain>
    </source>
</reference>
<gene>
    <name evidence="1" type="ORF">B0I18_11258</name>
</gene>
<evidence type="ECO:0000313" key="2">
    <source>
        <dbReference type="Proteomes" id="UP000240572"/>
    </source>
</evidence>